<organism evidence="1 2">
    <name type="scientific">Peribacillus simplex</name>
    <dbReference type="NCBI Taxonomy" id="1478"/>
    <lineage>
        <taxon>Bacteria</taxon>
        <taxon>Bacillati</taxon>
        <taxon>Bacillota</taxon>
        <taxon>Bacilli</taxon>
        <taxon>Bacillales</taxon>
        <taxon>Bacillaceae</taxon>
        <taxon>Peribacillus</taxon>
    </lineage>
</organism>
<gene>
    <name evidence="1" type="ORF">QUF89_19020</name>
</gene>
<reference evidence="1" key="1">
    <citation type="submission" date="2023-06" db="EMBL/GenBank/DDBJ databases">
        <title>Comparative genomics of Bacillaceae isolates and their secondary metabolite potential.</title>
        <authorList>
            <person name="Song L."/>
            <person name="Nielsen L.J."/>
            <person name="Mohite O."/>
            <person name="Xu X."/>
            <person name="Weber T."/>
            <person name="Kovacs A.T."/>
        </authorList>
    </citation>
    <scope>NUCLEOTIDE SEQUENCE</scope>
    <source>
        <strain evidence="1">D8_B_37</strain>
    </source>
</reference>
<dbReference type="RefSeq" id="WP_289320606.1">
    <property type="nucleotide sequence ID" value="NZ_JAUCEY010000008.1"/>
</dbReference>
<comment type="caution">
    <text evidence="1">The sequence shown here is derived from an EMBL/GenBank/DDBJ whole genome shotgun (WGS) entry which is preliminary data.</text>
</comment>
<protein>
    <submittedName>
        <fullName evidence="1">Uncharacterized protein</fullName>
    </submittedName>
</protein>
<dbReference type="EMBL" id="JAUCEY010000008">
    <property type="protein sequence ID" value="MDM5454224.1"/>
    <property type="molecule type" value="Genomic_DNA"/>
</dbReference>
<sequence length="70" mass="7913">MQVILESHPNGQIELIYTPSEPNARGVSLFRLKEGEEQLNIFVNPGTGYINGTLGDKVLFNQIKEFHEQL</sequence>
<dbReference type="AlphaFoldDB" id="A0AAW7ILB0"/>
<name>A0AAW7ILB0_9BACI</name>
<evidence type="ECO:0000313" key="1">
    <source>
        <dbReference type="EMBL" id="MDM5454224.1"/>
    </source>
</evidence>
<evidence type="ECO:0000313" key="2">
    <source>
        <dbReference type="Proteomes" id="UP001234602"/>
    </source>
</evidence>
<proteinExistence type="predicted"/>
<accession>A0AAW7ILB0</accession>
<dbReference type="Proteomes" id="UP001234602">
    <property type="component" value="Unassembled WGS sequence"/>
</dbReference>